<keyword evidence="1" id="KW-0677">Repeat</keyword>
<evidence type="ECO:0000256" key="1">
    <source>
        <dbReference type="ARBA" id="ARBA00022737"/>
    </source>
</evidence>
<comment type="caution">
    <text evidence="3">The sequence shown here is derived from an EMBL/GenBank/DDBJ whole genome shotgun (WGS) entry which is preliminary data.</text>
</comment>
<dbReference type="Proteomes" id="UP000696573">
    <property type="component" value="Unassembled WGS sequence"/>
</dbReference>
<dbReference type="EMBL" id="CABFNQ020000676">
    <property type="protein sequence ID" value="CAH0022130.1"/>
    <property type="molecule type" value="Genomic_DNA"/>
</dbReference>
<protein>
    <submittedName>
        <fullName evidence="3">Uncharacterized protein</fullName>
    </submittedName>
</protein>
<dbReference type="OrthoDB" id="10250130at2759"/>
<name>A0A9N9VEL4_9HYPO</name>
<dbReference type="PANTHER" id="PTHR47435:SF10">
    <property type="entry name" value="TIP ELONGATION ABERRANT PROTEIN 3"/>
    <property type="match status" value="1"/>
</dbReference>
<dbReference type="Gene3D" id="2.120.10.80">
    <property type="entry name" value="Kelch-type beta propeller"/>
    <property type="match status" value="1"/>
</dbReference>
<evidence type="ECO:0000313" key="3">
    <source>
        <dbReference type="EMBL" id="CAH0022130.1"/>
    </source>
</evidence>
<accession>A0A9N9VEL4</accession>
<dbReference type="Pfam" id="PF24681">
    <property type="entry name" value="Kelch_KLHDC2_KLHL20_DRC7"/>
    <property type="match status" value="1"/>
</dbReference>
<proteinExistence type="predicted"/>
<dbReference type="InterPro" id="IPR015915">
    <property type="entry name" value="Kelch-typ_b-propeller"/>
</dbReference>
<evidence type="ECO:0000256" key="2">
    <source>
        <dbReference type="ARBA" id="ARBA00023004"/>
    </source>
</evidence>
<dbReference type="AlphaFoldDB" id="A0A9N9VEL4"/>
<dbReference type="PANTHER" id="PTHR47435">
    <property type="entry name" value="KELCH REPEAT PROTEIN (AFU_ORTHOLOGUE AFUA_5G12780)"/>
    <property type="match status" value="1"/>
</dbReference>
<gene>
    <name evidence="3" type="ORF">CRHIZ90672A_00003933</name>
</gene>
<dbReference type="GO" id="GO:0019760">
    <property type="term" value="P:glucosinolate metabolic process"/>
    <property type="evidence" value="ECO:0007669"/>
    <property type="project" value="UniProtKB-ARBA"/>
</dbReference>
<keyword evidence="2" id="KW-0408">Iron</keyword>
<reference evidence="3" key="1">
    <citation type="submission" date="2021-10" db="EMBL/GenBank/DDBJ databases">
        <authorList>
            <person name="Piombo E."/>
        </authorList>
    </citation>
    <scope>NUCLEOTIDE SEQUENCE</scope>
</reference>
<sequence length="412" mass="43740">MAEIAAGAIAIEQLVATGVEAAAAASIARPGQLTKASLSQIAIEPSNQTSVPALARSHHTLTVINEAAFIFGGKGSGGKLCSTEVHEVLLPINEPPKTRHELYQPVGVSPVAPVPAPRFSHAACARGNEVVIHGGRDEEGPIANDGHDFWLWNSELGTWSRTQSVNQPHESPLPRHGHSIFFDKNKDLLILHGGEGIGLDEDVAETWVYSFAEAKWTRFPSLPVKVSGAAWHGSTLYSIGSESHRIVHALQIDTSSLDPSQVGWTTMQTADSSVPGGQSRSGSVLVPFNTIMGRCYLLQLFGINRGGAVSEHGSAHKDILSLQVPSVALSGSGIKDTIRDALPQTESGSLSWAEIEPTPTEPPSTLVEGKAYPDARSFFGVDDCGDGKRVILWGGEDAHGDVEGDGWIINLE</sequence>
<evidence type="ECO:0000313" key="4">
    <source>
        <dbReference type="Proteomes" id="UP000696573"/>
    </source>
</evidence>
<organism evidence="3 4">
    <name type="scientific">Clonostachys rhizophaga</name>
    <dbReference type="NCBI Taxonomy" id="160324"/>
    <lineage>
        <taxon>Eukaryota</taxon>
        <taxon>Fungi</taxon>
        <taxon>Dikarya</taxon>
        <taxon>Ascomycota</taxon>
        <taxon>Pezizomycotina</taxon>
        <taxon>Sordariomycetes</taxon>
        <taxon>Hypocreomycetidae</taxon>
        <taxon>Hypocreales</taxon>
        <taxon>Bionectriaceae</taxon>
        <taxon>Clonostachys</taxon>
    </lineage>
</organism>
<keyword evidence="4" id="KW-1185">Reference proteome</keyword>
<dbReference type="SUPFAM" id="SSF117281">
    <property type="entry name" value="Kelch motif"/>
    <property type="match status" value="1"/>
</dbReference>